<dbReference type="Pfam" id="PF15979">
    <property type="entry name" value="Glyco_hydro_115"/>
    <property type="match status" value="1"/>
</dbReference>
<name>A0A840YYR7_9SPHN</name>
<dbReference type="GO" id="GO:0005975">
    <property type="term" value="P:carbohydrate metabolic process"/>
    <property type="evidence" value="ECO:0007669"/>
    <property type="project" value="UniProtKB-ARBA"/>
</dbReference>
<dbReference type="InterPro" id="IPR031924">
    <property type="entry name" value="GH115"/>
</dbReference>
<evidence type="ECO:0000259" key="3">
    <source>
        <dbReference type="Pfam" id="PF17829"/>
    </source>
</evidence>
<dbReference type="Gene3D" id="2.60.120.1620">
    <property type="match status" value="1"/>
</dbReference>
<proteinExistence type="predicted"/>
<dbReference type="Gene3D" id="3.30.379.10">
    <property type="entry name" value="Chitobiase/beta-hexosaminidase domain 2-like"/>
    <property type="match status" value="1"/>
</dbReference>
<dbReference type="Pfam" id="PF17829">
    <property type="entry name" value="GH115_C"/>
    <property type="match status" value="1"/>
</dbReference>
<dbReference type="Proteomes" id="UP000554342">
    <property type="component" value="Unassembled WGS sequence"/>
</dbReference>
<evidence type="ECO:0000313" key="5">
    <source>
        <dbReference type="Proteomes" id="UP000554342"/>
    </source>
</evidence>
<sequence length="924" mass="100991">MLLAAMALAATVPCSGAVAVCDSGSPAALTLVDDGSVPTIVTDPKDSPAVLHAAQEVGGDLASVAGKQAHTDAHIAVIIGSLGHNAVIDRLVREKRIDVSAIRGRWEAYLQQVVDNPMPGISRALVIVGADRRGAVYGAYDLSRRAGVSPWVWWADVPVKVRKHLVVLPGARTDAPVVRYRGIFLNDENPALFGWAKAKFGGVNHRFYAHVFDLLLRLKGNYLWPAMWGKSLWEDDPESAVLAQKVGVVLGTSHHEPMMRAQEDWHRARGGAWDYTTNGARLREFWRKGIERNLGREVLVTVGMRGDGDKPMTQGTAIPLLEKIVHDQRKIIADVTQKPASDTPQVWALYKEVQDYYDKGMKVPDDITLLFSDDNWGNIRRLPEPDTKPRSGGYGVYYHFDYVGGPRNYKWLNVTQVGRVWQQMELAHARGANRIWIANVGDLKPMELPISFFLDLAWNPRAWGPDAGRAYLAHWAAQQFGPEHAAEIADILDRETRFTARRTPELTNASTWNVNTEWPQIIAAYDKLVADAERVKRDIPADAQDAYFELVLHPVLATANLNHLYYTVALNHQAAAQGRADTNALADAAKRYFERDALLAKQYDDTANGKWPHMMDQTHIGYTSWQEPPKNIMPRVDRITLPEAGALGVSVAGQALTAGQPATPLRIDRFGTLGRHITLFDKGRQPVAFTVRSSTPWLHVDTASGSISDVRTVTLQVDWQQAPKGRSSATLAIRSKTGDFTVPIMVENPAVPPVGSGFVEGDGRVAVNADSAETVNGATARWIKVAGLGRTGSAMAVWPQTAQLSAGNAPALNFPVMLEGSGNRFITLVAAPSLPTTKGGKIQALVSVDGAPGKLFDFSDPSDKAWASSVIAHARVESVQFPLSPGHHIIRVKPLSPELVLERLEVSGKAVSPLALDPPQSVRR</sequence>
<keyword evidence="1" id="KW-0378">Hydrolase</keyword>
<organism evidence="4 5">
    <name type="scientific">Stakelama sediminis</name>
    <dbReference type="NCBI Taxonomy" id="463200"/>
    <lineage>
        <taxon>Bacteria</taxon>
        <taxon>Pseudomonadati</taxon>
        <taxon>Pseudomonadota</taxon>
        <taxon>Alphaproteobacteria</taxon>
        <taxon>Sphingomonadales</taxon>
        <taxon>Sphingomonadaceae</taxon>
        <taxon>Stakelama</taxon>
    </lineage>
</organism>
<dbReference type="PANTHER" id="PTHR37842:SF2">
    <property type="entry name" value="GYLCOSYL HYDROLASE 115 C-TERMINAL DOMAIN-CONTAINING PROTEIN"/>
    <property type="match status" value="1"/>
</dbReference>
<protein>
    <recommendedName>
        <fullName evidence="3">Gylcosyl hydrolase 115 C-terminal domain-containing protein</fullName>
    </recommendedName>
</protein>
<feature type="signal peptide" evidence="2">
    <location>
        <begin position="1"/>
        <end position="19"/>
    </location>
</feature>
<feature type="chain" id="PRO_5032345188" description="Gylcosyl hydrolase 115 C-terminal domain-containing protein" evidence="2">
    <location>
        <begin position="20"/>
        <end position="924"/>
    </location>
</feature>
<dbReference type="AlphaFoldDB" id="A0A840YYR7"/>
<keyword evidence="5" id="KW-1185">Reference proteome</keyword>
<dbReference type="GO" id="GO:0016787">
    <property type="term" value="F:hydrolase activity"/>
    <property type="evidence" value="ECO:0007669"/>
    <property type="project" value="UniProtKB-KW"/>
</dbReference>
<reference evidence="4 5" key="1">
    <citation type="submission" date="2020-08" db="EMBL/GenBank/DDBJ databases">
        <title>Genomic Encyclopedia of Type Strains, Phase IV (KMG-IV): sequencing the most valuable type-strain genomes for metagenomic binning, comparative biology and taxonomic classification.</title>
        <authorList>
            <person name="Goeker M."/>
        </authorList>
    </citation>
    <scope>NUCLEOTIDE SEQUENCE [LARGE SCALE GENOMIC DNA]</scope>
    <source>
        <strain evidence="4 5">DSM 27203</strain>
    </source>
</reference>
<dbReference type="InterPro" id="IPR041437">
    <property type="entry name" value="GH115_C"/>
</dbReference>
<accession>A0A840YYR7</accession>
<feature type="domain" description="Gylcosyl hydrolase 115 C-terminal" evidence="3">
    <location>
        <begin position="757"/>
        <end position="919"/>
    </location>
</feature>
<gene>
    <name evidence="4" type="ORF">FHR23_001602</name>
</gene>
<dbReference type="PANTHER" id="PTHR37842">
    <property type="match status" value="1"/>
</dbReference>
<evidence type="ECO:0000256" key="1">
    <source>
        <dbReference type="ARBA" id="ARBA00022801"/>
    </source>
</evidence>
<evidence type="ECO:0000256" key="2">
    <source>
        <dbReference type="SAM" id="SignalP"/>
    </source>
</evidence>
<comment type="caution">
    <text evidence="4">The sequence shown here is derived from an EMBL/GenBank/DDBJ whole genome shotgun (WGS) entry which is preliminary data.</text>
</comment>
<dbReference type="SUPFAM" id="SSF55545">
    <property type="entry name" value="beta-N-acetylhexosaminidase-like domain"/>
    <property type="match status" value="1"/>
</dbReference>
<dbReference type="InterPro" id="IPR029018">
    <property type="entry name" value="Hex-like_dom2"/>
</dbReference>
<dbReference type="InterPro" id="IPR042301">
    <property type="entry name" value="GH115_sf"/>
</dbReference>
<dbReference type="Gene3D" id="3.20.20.520">
    <property type="entry name" value="Glycosyl hydrolase family 115"/>
    <property type="match status" value="1"/>
</dbReference>
<evidence type="ECO:0000313" key="4">
    <source>
        <dbReference type="EMBL" id="MBB5718679.1"/>
    </source>
</evidence>
<dbReference type="EMBL" id="JACIJI010000002">
    <property type="protein sequence ID" value="MBB5718679.1"/>
    <property type="molecule type" value="Genomic_DNA"/>
</dbReference>
<dbReference type="Gene3D" id="1.20.58.2150">
    <property type="match status" value="1"/>
</dbReference>
<keyword evidence="2" id="KW-0732">Signal</keyword>
<dbReference type="RefSeq" id="WP_184002648.1">
    <property type="nucleotide sequence ID" value="NZ_BAABIF010000013.1"/>
</dbReference>